<name>A0A542DE26_AMYCI</name>
<sequence>MDGRESARASWEARRSASSRDVGELAERGIQRYLLAQRYHDDSGESTPDEEADAGGQDTPTDAREEA</sequence>
<comment type="caution">
    <text evidence="2">The sequence shown here is derived from an EMBL/GenBank/DDBJ whole genome shotgun (WGS) entry which is preliminary data.</text>
</comment>
<keyword evidence="3" id="KW-1185">Reference proteome</keyword>
<protein>
    <submittedName>
        <fullName evidence="2">Uncharacterized protein</fullName>
    </submittedName>
</protein>
<feature type="region of interest" description="Disordered" evidence="1">
    <location>
        <begin position="1"/>
        <end position="67"/>
    </location>
</feature>
<reference evidence="2 3" key="1">
    <citation type="submission" date="2019-06" db="EMBL/GenBank/DDBJ databases">
        <title>Sequencing the genomes of 1000 actinobacteria strains.</title>
        <authorList>
            <person name="Klenk H.-P."/>
        </authorList>
    </citation>
    <scope>NUCLEOTIDE SEQUENCE [LARGE SCALE GENOMIC DNA]</scope>
    <source>
        <strain evidence="2 3">DSM 45679</strain>
    </source>
</reference>
<dbReference type="EMBL" id="VFML01000001">
    <property type="protein sequence ID" value="TQJ01319.1"/>
    <property type="molecule type" value="Genomic_DNA"/>
</dbReference>
<feature type="compositionally biased region" description="Basic and acidic residues" evidence="1">
    <location>
        <begin position="21"/>
        <end position="30"/>
    </location>
</feature>
<dbReference type="AlphaFoldDB" id="A0A542DE26"/>
<gene>
    <name evidence="2" type="ORF">FB471_0993</name>
</gene>
<evidence type="ECO:0000313" key="2">
    <source>
        <dbReference type="EMBL" id="TQJ01319.1"/>
    </source>
</evidence>
<proteinExistence type="predicted"/>
<evidence type="ECO:0000313" key="3">
    <source>
        <dbReference type="Proteomes" id="UP000320876"/>
    </source>
</evidence>
<evidence type="ECO:0000256" key="1">
    <source>
        <dbReference type="SAM" id="MobiDB-lite"/>
    </source>
</evidence>
<dbReference type="RefSeq" id="WP_141996148.1">
    <property type="nucleotide sequence ID" value="NZ_VFML01000001.1"/>
</dbReference>
<organism evidence="2 3">
    <name type="scientific">Amycolatopsis cihanbeyliensis</name>
    <dbReference type="NCBI Taxonomy" id="1128664"/>
    <lineage>
        <taxon>Bacteria</taxon>
        <taxon>Bacillati</taxon>
        <taxon>Actinomycetota</taxon>
        <taxon>Actinomycetes</taxon>
        <taxon>Pseudonocardiales</taxon>
        <taxon>Pseudonocardiaceae</taxon>
        <taxon>Amycolatopsis</taxon>
    </lineage>
</organism>
<accession>A0A542DE26</accession>
<dbReference type="Proteomes" id="UP000320876">
    <property type="component" value="Unassembled WGS sequence"/>
</dbReference>
<feature type="compositionally biased region" description="Basic and acidic residues" evidence="1">
    <location>
        <begin position="1"/>
        <end position="15"/>
    </location>
</feature>